<sequence>MSAQAQSFKQILGAPPSTFSPTDSVLIIIDAQNEYANGKLKISALENSRPNILSLLSAYRKADGHIVHVLHQVPNGAPVFTPETEIALEFEELRPKADASDKEVTITKQVPGSFTGTNLKEIVQKSGKSKVLLVGYMAHICVSTTAREGMQSGFDVGVAGDAIGDRDIPGASAEELVRVVLAELGDCFATVVSTKDVVGSA</sequence>
<dbReference type="OrthoDB" id="245563at2759"/>
<gene>
    <name evidence="4" type="ORF">BJ508DRAFT_414199</name>
</gene>
<organism evidence="4 5">
    <name type="scientific">Ascobolus immersus RN42</name>
    <dbReference type="NCBI Taxonomy" id="1160509"/>
    <lineage>
        <taxon>Eukaryota</taxon>
        <taxon>Fungi</taxon>
        <taxon>Dikarya</taxon>
        <taxon>Ascomycota</taxon>
        <taxon>Pezizomycotina</taxon>
        <taxon>Pezizomycetes</taxon>
        <taxon>Pezizales</taxon>
        <taxon>Ascobolaceae</taxon>
        <taxon>Ascobolus</taxon>
    </lineage>
</organism>
<dbReference type="PANTHER" id="PTHR43540">
    <property type="entry name" value="PEROXYUREIDOACRYLATE/UREIDOACRYLATE AMIDOHYDROLASE-RELATED"/>
    <property type="match status" value="1"/>
</dbReference>
<comment type="similarity">
    <text evidence="1">Belongs to the isochorismatase family.</text>
</comment>
<dbReference type="Proteomes" id="UP000275078">
    <property type="component" value="Unassembled WGS sequence"/>
</dbReference>
<evidence type="ECO:0000313" key="4">
    <source>
        <dbReference type="EMBL" id="RPA82374.1"/>
    </source>
</evidence>
<feature type="domain" description="Isochorismatase-like" evidence="3">
    <location>
        <begin position="24"/>
        <end position="196"/>
    </location>
</feature>
<dbReference type="PANTHER" id="PTHR43540:SF15">
    <property type="entry name" value="BLR5631 PROTEIN"/>
    <property type="match status" value="1"/>
</dbReference>
<dbReference type="STRING" id="1160509.A0A3N4IL84"/>
<evidence type="ECO:0000259" key="3">
    <source>
        <dbReference type="Pfam" id="PF00857"/>
    </source>
</evidence>
<dbReference type="InterPro" id="IPR036380">
    <property type="entry name" value="Isochorismatase-like_sf"/>
</dbReference>
<accession>A0A3N4IL84</accession>
<keyword evidence="5" id="KW-1185">Reference proteome</keyword>
<evidence type="ECO:0000313" key="5">
    <source>
        <dbReference type="Proteomes" id="UP000275078"/>
    </source>
</evidence>
<dbReference type="InterPro" id="IPR050272">
    <property type="entry name" value="Isochorismatase-like_hydrls"/>
</dbReference>
<reference evidence="4 5" key="1">
    <citation type="journal article" date="2018" name="Nat. Ecol. Evol.">
        <title>Pezizomycetes genomes reveal the molecular basis of ectomycorrhizal truffle lifestyle.</title>
        <authorList>
            <person name="Murat C."/>
            <person name="Payen T."/>
            <person name="Noel B."/>
            <person name="Kuo A."/>
            <person name="Morin E."/>
            <person name="Chen J."/>
            <person name="Kohler A."/>
            <person name="Krizsan K."/>
            <person name="Balestrini R."/>
            <person name="Da Silva C."/>
            <person name="Montanini B."/>
            <person name="Hainaut M."/>
            <person name="Levati E."/>
            <person name="Barry K.W."/>
            <person name="Belfiori B."/>
            <person name="Cichocki N."/>
            <person name="Clum A."/>
            <person name="Dockter R.B."/>
            <person name="Fauchery L."/>
            <person name="Guy J."/>
            <person name="Iotti M."/>
            <person name="Le Tacon F."/>
            <person name="Lindquist E.A."/>
            <person name="Lipzen A."/>
            <person name="Malagnac F."/>
            <person name="Mello A."/>
            <person name="Molinier V."/>
            <person name="Miyauchi S."/>
            <person name="Poulain J."/>
            <person name="Riccioni C."/>
            <person name="Rubini A."/>
            <person name="Sitrit Y."/>
            <person name="Splivallo R."/>
            <person name="Traeger S."/>
            <person name="Wang M."/>
            <person name="Zifcakova L."/>
            <person name="Wipf D."/>
            <person name="Zambonelli A."/>
            <person name="Paolocci F."/>
            <person name="Nowrousian M."/>
            <person name="Ottonello S."/>
            <person name="Baldrian P."/>
            <person name="Spatafora J.W."/>
            <person name="Henrissat B."/>
            <person name="Nagy L.G."/>
            <person name="Aury J.M."/>
            <person name="Wincker P."/>
            <person name="Grigoriev I.V."/>
            <person name="Bonfante P."/>
            <person name="Martin F.M."/>
        </authorList>
    </citation>
    <scope>NUCLEOTIDE SEQUENCE [LARGE SCALE GENOMIC DNA]</scope>
    <source>
        <strain evidence="4 5">RN42</strain>
    </source>
</reference>
<dbReference type="InterPro" id="IPR000868">
    <property type="entry name" value="Isochorismatase-like_dom"/>
</dbReference>
<protein>
    <submittedName>
        <fullName evidence="4">Isochorismatase hydrolase</fullName>
    </submittedName>
</protein>
<evidence type="ECO:0000256" key="1">
    <source>
        <dbReference type="ARBA" id="ARBA00006336"/>
    </source>
</evidence>
<dbReference type="EMBL" id="ML119672">
    <property type="protein sequence ID" value="RPA82374.1"/>
    <property type="molecule type" value="Genomic_DNA"/>
</dbReference>
<name>A0A3N4IL84_ASCIM</name>
<dbReference type="GO" id="GO:0016787">
    <property type="term" value="F:hydrolase activity"/>
    <property type="evidence" value="ECO:0007669"/>
    <property type="project" value="UniProtKB-KW"/>
</dbReference>
<dbReference type="SUPFAM" id="SSF52499">
    <property type="entry name" value="Isochorismatase-like hydrolases"/>
    <property type="match status" value="1"/>
</dbReference>
<evidence type="ECO:0000256" key="2">
    <source>
        <dbReference type="ARBA" id="ARBA00022801"/>
    </source>
</evidence>
<dbReference type="AlphaFoldDB" id="A0A3N4IL84"/>
<dbReference type="Gene3D" id="3.40.50.850">
    <property type="entry name" value="Isochorismatase-like"/>
    <property type="match status" value="1"/>
</dbReference>
<dbReference type="Pfam" id="PF00857">
    <property type="entry name" value="Isochorismatase"/>
    <property type="match status" value="1"/>
</dbReference>
<proteinExistence type="inferred from homology"/>
<keyword evidence="2 4" id="KW-0378">Hydrolase</keyword>